<dbReference type="InterPro" id="IPR027417">
    <property type="entry name" value="P-loop_NTPase"/>
</dbReference>
<protein>
    <recommendedName>
        <fullName evidence="4">Nucleoside-triphosphatase FAD_1425</fullName>
        <shortName evidence="4">NTPase</shortName>
        <ecNumber evidence="4">3.6.1.15</ecNumber>
    </recommendedName>
    <alternativeName>
        <fullName evidence="4">Nucleoside triphosphate phosphohydrolase</fullName>
    </alternativeName>
</protein>
<dbReference type="HAMAP" id="MF_00796">
    <property type="entry name" value="NTPase_1"/>
    <property type="match status" value="1"/>
</dbReference>
<dbReference type="OrthoDB" id="52698at2157"/>
<feature type="binding site" evidence="4">
    <location>
        <begin position="9"/>
        <end position="16"/>
    </location>
    <ligand>
        <name>ATP</name>
        <dbReference type="ChEBI" id="CHEBI:30616"/>
    </ligand>
</feature>
<dbReference type="SUPFAM" id="SSF52540">
    <property type="entry name" value="P-loop containing nucleoside triphosphate hydrolases"/>
    <property type="match status" value="1"/>
</dbReference>
<dbReference type="STRING" id="74969.FAD_1425"/>
<dbReference type="GO" id="GO:0017111">
    <property type="term" value="F:ribonucleoside triphosphate phosphatase activity"/>
    <property type="evidence" value="ECO:0007669"/>
    <property type="project" value="UniProtKB-UniRule"/>
</dbReference>
<dbReference type="GO" id="GO:0005524">
    <property type="term" value="F:ATP binding"/>
    <property type="evidence" value="ECO:0007669"/>
    <property type="project" value="UniProtKB-UniRule"/>
</dbReference>
<organism evidence="5 6">
    <name type="scientific">Ferroplasma acidiphilum</name>
    <dbReference type="NCBI Taxonomy" id="74969"/>
    <lineage>
        <taxon>Archaea</taxon>
        <taxon>Methanobacteriati</taxon>
        <taxon>Thermoplasmatota</taxon>
        <taxon>Thermoplasmata</taxon>
        <taxon>Thermoplasmatales</taxon>
        <taxon>Ferroplasmaceae</taxon>
        <taxon>Ferroplasma</taxon>
    </lineage>
</organism>
<dbReference type="NCBIfam" id="NF010248">
    <property type="entry name" value="PRK13695.1"/>
    <property type="match status" value="1"/>
</dbReference>
<evidence type="ECO:0000256" key="1">
    <source>
        <dbReference type="ARBA" id="ARBA00022741"/>
    </source>
</evidence>
<reference evidence="5 6" key="1">
    <citation type="submission" date="2011-10" db="EMBL/GenBank/DDBJ databases">
        <title>Metabolic and evolutionary patterns in the extreme acidophile Ferroplasma acidiphilum.</title>
        <authorList>
            <person name="Golyshina O.V."/>
            <person name="Kozyavkin S.A."/>
            <person name="Tatusov R.L."/>
            <person name="Slesarev A.I."/>
            <person name="Golyshin P.N."/>
        </authorList>
    </citation>
    <scope>NUCLEOTIDE SEQUENCE [LARGE SCALE GENOMIC DNA]</scope>
    <source>
        <strain evidence="6">Y</strain>
    </source>
</reference>
<comment type="similarity">
    <text evidence="4">Belongs to the THEP1 NTPase family.</text>
</comment>
<dbReference type="PANTHER" id="PTHR43146:SF1">
    <property type="entry name" value="CANCER-RELATED NUCLEOSIDE-TRIPHOSPHATASE"/>
    <property type="match status" value="1"/>
</dbReference>
<dbReference type="InterPro" id="IPR004948">
    <property type="entry name" value="Nuc-triphosphatase_THEP1"/>
</dbReference>
<dbReference type="AlphaFoldDB" id="A0A1V0N575"/>
<evidence type="ECO:0000313" key="6">
    <source>
        <dbReference type="Proteomes" id="UP000192050"/>
    </source>
</evidence>
<gene>
    <name evidence="5" type="ORF">FAD_1425</name>
</gene>
<dbReference type="Proteomes" id="UP000192050">
    <property type="component" value="Chromosome"/>
</dbReference>
<dbReference type="KEGG" id="fai:FAD_1425"/>
<dbReference type="Pfam" id="PF03266">
    <property type="entry name" value="NTPase_1"/>
    <property type="match status" value="1"/>
</dbReference>
<accession>A0A1V0N575</accession>
<evidence type="ECO:0000313" key="5">
    <source>
        <dbReference type="EMBL" id="ARD85283.1"/>
    </source>
</evidence>
<proteinExistence type="inferred from homology"/>
<evidence type="ECO:0000256" key="3">
    <source>
        <dbReference type="ARBA" id="ARBA00022840"/>
    </source>
</evidence>
<evidence type="ECO:0000256" key="2">
    <source>
        <dbReference type="ARBA" id="ARBA00022801"/>
    </source>
</evidence>
<keyword evidence="1 4" id="KW-0547">Nucleotide-binding</keyword>
<dbReference type="PANTHER" id="PTHR43146">
    <property type="entry name" value="CANCER-RELATED NUCLEOSIDE-TRIPHOSPHATASE"/>
    <property type="match status" value="1"/>
</dbReference>
<sequence>MGIKVGITGPIGSIKTDALNKIMEMLQNNGKVIEGTLVSEKIEHGRVVAYYITDILTKRRVEFARIDLISRVKVDKLGVDTKLLEGLLVPSLQKSREEADVIVLDELGKVENTTKQIKAEIEETMKSDKSIIVTLHKKSRNPVLQEFRGYESVRVFDITPINKNILPFKILKVLNGEEESI</sequence>
<dbReference type="Gene3D" id="3.40.50.300">
    <property type="entry name" value="P-loop containing nucleotide triphosphate hydrolases"/>
    <property type="match status" value="1"/>
</dbReference>
<dbReference type="EC" id="3.6.1.15" evidence="4"/>
<comment type="catalytic activity">
    <reaction evidence="4">
        <text>a ribonucleoside 5'-triphosphate + H2O = a ribonucleoside 5'-diphosphate + phosphate + H(+)</text>
        <dbReference type="Rhea" id="RHEA:23680"/>
        <dbReference type="ChEBI" id="CHEBI:15377"/>
        <dbReference type="ChEBI" id="CHEBI:15378"/>
        <dbReference type="ChEBI" id="CHEBI:43474"/>
        <dbReference type="ChEBI" id="CHEBI:57930"/>
        <dbReference type="ChEBI" id="CHEBI:61557"/>
        <dbReference type="EC" id="3.6.1.15"/>
    </reaction>
</comment>
<comment type="caution">
    <text evidence="4">Lacks conserved residue(s) required for the propagation of feature annotation.</text>
</comment>
<dbReference type="EMBL" id="CP015363">
    <property type="protein sequence ID" value="ARD85283.1"/>
    <property type="molecule type" value="Genomic_DNA"/>
</dbReference>
<comment type="function">
    <text evidence="4">Has nucleotide phosphatase activity towards ATP, GTP, CTP, TTP and UTP. May hydrolyze nucleoside diphosphates with lower efficiency.</text>
</comment>
<evidence type="ECO:0000256" key="4">
    <source>
        <dbReference type="HAMAP-Rule" id="MF_00796"/>
    </source>
</evidence>
<name>A0A1V0N575_9ARCH</name>
<dbReference type="RefSeq" id="WP_009886532.1">
    <property type="nucleotide sequence ID" value="NZ_CP015363.1"/>
</dbReference>
<keyword evidence="3 4" id="KW-0067">ATP-binding</keyword>
<keyword evidence="6" id="KW-1185">Reference proteome</keyword>
<dbReference type="GeneID" id="16024658"/>
<keyword evidence="2 4" id="KW-0378">Hydrolase</keyword>